<name>A0A1G9RL68_9SPHI</name>
<reference evidence="2" key="1">
    <citation type="submission" date="2016-10" db="EMBL/GenBank/DDBJ databases">
        <authorList>
            <person name="Varghese N."/>
            <person name="Submissions S."/>
        </authorList>
    </citation>
    <scope>NUCLEOTIDE SEQUENCE [LARGE SCALE GENOMIC DNA]</scope>
    <source>
        <strain evidence="2">DSM 19110</strain>
    </source>
</reference>
<proteinExistence type="predicted"/>
<dbReference type="AlphaFoldDB" id="A0A1G9RL68"/>
<gene>
    <name evidence="1" type="ORF">SAMN05421820_103286</name>
</gene>
<accession>A0A1G9RL68</accession>
<dbReference type="Proteomes" id="UP000183200">
    <property type="component" value="Unassembled WGS sequence"/>
</dbReference>
<sequence>MIAKKQLYTDEKYKNYLKFFSFNDGAAFL</sequence>
<evidence type="ECO:0000313" key="2">
    <source>
        <dbReference type="Proteomes" id="UP000183200"/>
    </source>
</evidence>
<organism evidence="1 2">
    <name type="scientific">Pedobacter steynii</name>
    <dbReference type="NCBI Taxonomy" id="430522"/>
    <lineage>
        <taxon>Bacteria</taxon>
        <taxon>Pseudomonadati</taxon>
        <taxon>Bacteroidota</taxon>
        <taxon>Sphingobacteriia</taxon>
        <taxon>Sphingobacteriales</taxon>
        <taxon>Sphingobacteriaceae</taxon>
        <taxon>Pedobacter</taxon>
    </lineage>
</organism>
<protein>
    <submittedName>
        <fullName evidence="1">Uncharacterized protein</fullName>
    </submittedName>
</protein>
<evidence type="ECO:0000313" key="1">
    <source>
        <dbReference type="EMBL" id="SDM24079.1"/>
    </source>
</evidence>
<keyword evidence="2" id="KW-1185">Reference proteome</keyword>
<dbReference type="EMBL" id="FNGY01000003">
    <property type="protein sequence ID" value="SDM24079.1"/>
    <property type="molecule type" value="Genomic_DNA"/>
</dbReference>